<evidence type="ECO:0000256" key="4">
    <source>
        <dbReference type="ARBA" id="ARBA00022840"/>
    </source>
</evidence>
<sequence length="194" mass="22874">MSIGKLIYICGIDGSGKTTLAKNLSNHFGDKSIFLPLNNSKRFINEIDSFCKEYNTDRWSIFSEYFRGNIWALELVYFCENILKPALKKYEYVFIDRYYICNAIYSNLLVTNKLVNRLHELLIKPDMVFYININPEIAFERILKRNEQKTPKESLDNLKLASDLYSRYLEDKSYYELDGEKSENQILKSVLQII</sequence>
<geneLocation type="plasmid" evidence="7">
    <name>psal813</name>
</geneLocation>
<evidence type="ECO:0000313" key="7">
    <source>
        <dbReference type="Proteomes" id="UP000322622"/>
    </source>
</evidence>
<evidence type="ECO:0000256" key="1">
    <source>
        <dbReference type="ARBA" id="ARBA00009776"/>
    </source>
</evidence>
<dbReference type="PANTHER" id="PTHR10344:SF4">
    <property type="entry name" value="UMP-CMP KINASE 2, MITOCHONDRIAL"/>
    <property type="match status" value="1"/>
</dbReference>
<evidence type="ECO:0000256" key="2">
    <source>
        <dbReference type="ARBA" id="ARBA00017144"/>
    </source>
</evidence>
<name>A0AB37CK32_STRSL</name>
<dbReference type="SUPFAM" id="SSF52540">
    <property type="entry name" value="P-loop containing nucleoside triphosphate hydrolases"/>
    <property type="match status" value="1"/>
</dbReference>
<keyword evidence="6" id="KW-0614">Plasmid</keyword>
<dbReference type="GO" id="GO:0004798">
    <property type="term" value="F:dTMP kinase activity"/>
    <property type="evidence" value="ECO:0007669"/>
    <property type="project" value="TreeGrafter"/>
</dbReference>
<dbReference type="EMBL" id="CP040803">
    <property type="protein sequence ID" value="QEM31521.1"/>
    <property type="molecule type" value="Genomic_DNA"/>
</dbReference>
<dbReference type="AlphaFoldDB" id="A0AB37CK32"/>
<dbReference type="GO" id="GO:0006233">
    <property type="term" value="P:dTDP biosynthetic process"/>
    <property type="evidence" value="ECO:0007669"/>
    <property type="project" value="TreeGrafter"/>
</dbReference>
<keyword evidence="4" id="KW-0067">ATP-binding</keyword>
<reference evidence="6 7" key="1">
    <citation type="submission" date="2019-06" db="EMBL/GenBank/DDBJ databases">
        <title>Complete genome sequence of Streptococcus salivarius LAB813.</title>
        <authorList>
            <person name="Levesque C.M."/>
            <person name="Gong S.-G."/>
            <person name="Dufour D."/>
            <person name="Barbour A."/>
        </authorList>
    </citation>
    <scope>NUCLEOTIDE SEQUENCE [LARGE SCALE GENOMIC DNA]</scope>
    <source>
        <strain evidence="6 7">LAB813</strain>
        <plasmid evidence="7">psal813</plasmid>
    </source>
</reference>
<dbReference type="InterPro" id="IPR027417">
    <property type="entry name" value="P-loop_NTPase"/>
</dbReference>
<dbReference type="GO" id="GO:0006235">
    <property type="term" value="P:dTTP biosynthetic process"/>
    <property type="evidence" value="ECO:0007669"/>
    <property type="project" value="TreeGrafter"/>
</dbReference>
<evidence type="ECO:0000259" key="5">
    <source>
        <dbReference type="Pfam" id="PF02223"/>
    </source>
</evidence>
<dbReference type="Gene3D" id="3.40.50.300">
    <property type="entry name" value="P-loop containing nucleotide triphosphate hydrolases"/>
    <property type="match status" value="1"/>
</dbReference>
<protein>
    <recommendedName>
        <fullName evidence="2">Thymidylate kinase</fullName>
    </recommendedName>
</protein>
<evidence type="ECO:0000313" key="6">
    <source>
        <dbReference type="EMBL" id="QEM31521.1"/>
    </source>
</evidence>
<gene>
    <name evidence="6" type="ORF">FHI56_00565</name>
</gene>
<accession>A0AB37CK32</accession>
<feature type="domain" description="Thymidylate kinase-like" evidence="5">
    <location>
        <begin position="11"/>
        <end position="188"/>
    </location>
</feature>
<keyword evidence="3" id="KW-0547">Nucleotide-binding</keyword>
<dbReference type="GO" id="GO:0005737">
    <property type="term" value="C:cytoplasm"/>
    <property type="evidence" value="ECO:0007669"/>
    <property type="project" value="TreeGrafter"/>
</dbReference>
<organism evidence="6 7">
    <name type="scientific">Streptococcus salivarius</name>
    <dbReference type="NCBI Taxonomy" id="1304"/>
    <lineage>
        <taxon>Bacteria</taxon>
        <taxon>Bacillati</taxon>
        <taxon>Bacillota</taxon>
        <taxon>Bacilli</taxon>
        <taxon>Lactobacillales</taxon>
        <taxon>Streptococcaceae</taxon>
        <taxon>Streptococcus</taxon>
    </lineage>
</organism>
<comment type="similarity">
    <text evidence="1">Belongs to the thymidylate kinase family.</text>
</comment>
<dbReference type="Pfam" id="PF02223">
    <property type="entry name" value="Thymidylate_kin"/>
    <property type="match status" value="1"/>
</dbReference>
<dbReference type="InterPro" id="IPR039430">
    <property type="entry name" value="Thymidylate_kin-like_dom"/>
</dbReference>
<proteinExistence type="inferred from homology"/>
<dbReference type="RefSeq" id="WP_145517129.1">
    <property type="nucleotide sequence ID" value="NZ_CP040803.1"/>
</dbReference>
<dbReference type="GO" id="GO:0005524">
    <property type="term" value="F:ATP binding"/>
    <property type="evidence" value="ECO:0007669"/>
    <property type="project" value="UniProtKB-KW"/>
</dbReference>
<dbReference type="Proteomes" id="UP000322622">
    <property type="component" value="Plasmid pSAL813"/>
</dbReference>
<dbReference type="PANTHER" id="PTHR10344">
    <property type="entry name" value="THYMIDYLATE KINASE"/>
    <property type="match status" value="1"/>
</dbReference>
<dbReference type="GO" id="GO:0006227">
    <property type="term" value="P:dUDP biosynthetic process"/>
    <property type="evidence" value="ECO:0007669"/>
    <property type="project" value="TreeGrafter"/>
</dbReference>
<evidence type="ECO:0000256" key="3">
    <source>
        <dbReference type="ARBA" id="ARBA00022741"/>
    </source>
</evidence>